<protein>
    <submittedName>
        <fullName evidence="2">Uncharacterized protein</fullName>
    </submittedName>
</protein>
<feature type="coiled-coil region" evidence="1">
    <location>
        <begin position="314"/>
        <end position="348"/>
    </location>
</feature>
<dbReference type="KEGG" id="wse:WALSEDRAFT_56546"/>
<reference evidence="2 3" key="1">
    <citation type="journal article" date="2012" name="Fungal Genet. Biol.">
        <title>The genome of the xerotolerant mold Wallemia sebi reveals adaptations to osmotic stress and suggests cryptic sexual reproduction.</title>
        <authorList>
            <person name="Padamsee M."/>
            <person name="Kumar T.K.A."/>
            <person name="Riley R."/>
            <person name="Binder M."/>
            <person name="Boyd A."/>
            <person name="Calvo A.M."/>
            <person name="Furukawa K."/>
            <person name="Hesse C."/>
            <person name="Hohmann S."/>
            <person name="James T.Y."/>
            <person name="LaButti K."/>
            <person name="Lapidus A."/>
            <person name="Lindquist E."/>
            <person name="Lucas S."/>
            <person name="Miller K."/>
            <person name="Shantappa S."/>
            <person name="Grigoriev I.V."/>
            <person name="Hibbett D.S."/>
            <person name="McLaughlin D.J."/>
            <person name="Spatafora J.W."/>
            <person name="Aime M.C."/>
        </authorList>
    </citation>
    <scope>NUCLEOTIDE SEQUENCE [LARGE SCALE GENOMIC DNA]</scope>
    <source>
        <strain evidence="3">ATCC MYA-4683 / CBS 633.66</strain>
    </source>
</reference>
<dbReference type="AlphaFoldDB" id="I4YFV9"/>
<dbReference type="InParanoid" id="I4YFV9"/>
<dbReference type="OMA" id="EAECRIN"/>
<dbReference type="EMBL" id="JH668226">
    <property type="protein sequence ID" value="EIM22851.1"/>
    <property type="molecule type" value="Genomic_DNA"/>
</dbReference>
<evidence type="ECO:0000313" key="3">
    <source>
        <dbReference type="Proteomes" id="UP000005242"/>
    </source>
</evidence>
<organism evidence="2 3">
    <name type="scientific">Wallemia mellicola (strain ATCC MYA-4683 / CBS 633.66)</name>
    <name type="common">Wallemia sebi (CBS 633.66)</name>
    <dbReference type="NCBI Taxonomy" id="671144"/>
    <lineage>
        <taxon>Eukaryota</taxon>
        <taxon>Fungi</taxon>
        <taxon>Dikarya</taxon>
        <taxon>Basidiomycota</taxon>
        <taxon>Wallemiomycotina</taxon>
        <taxon>Wallemiomycetes</taxon>
        <taxon>Wallemiales</taxon>
        <taxon>Wallemiaceae</taxon>
        <taxon>Wallemia</taxon>
    </lineage>
</organism>
<evidence type="ECO:0000256" key="1">
    <source>
        <dbReference type="SAM" id="Coils"/>
    </source>
</evidence>
<accession>I4YFV9</accession>
<gene>
    <name evidence="2" type="ORF">WALSEDRAFT_56546</name>
</gene>
<name>I4YFV9_WALMC</name>
<evidence type="ECO:0000313" key="2">
    <source>
        <dbReference type="EMBL" id="EIM22851.1"/>
    </source>
</evidence>
<dbReference type="Proteomes" id="UP000005242">
    <property type="component" value="Unassembled WGS sequence"/>
</dbReference>
<proteinExistence type="predicted"/>
<sequence length="381" mass="45138">MLLIKTKTDITNLNKIKKFLLEIYNHIKDPTKPNFNNLLNDFIFNCNLHLKTLAKLRHRYNLLNSQYLDLKSISHNYINDLITISKRLDGIHLPVTSTNSPFDHNPYQSLSDYLSFDDYNDFIRGIQLDLDNLQSCLQSSKNLMRCLDIVVHQQYPSYSELVELSQEYTFINQWLDIYKSTIEPSIDEHLRSVESHWNQLIDAESNDLTEQEEIILTQDVEELTLIVNESQETLAEAEIMQKRSDNLQANFERQVNFIQDQLNEQQSINVTINESIELENDIEIYFDKLSNDIKSRLKSSQELFNRWSNYLRMNEHLSGELKRQEDIRKEIERIRVDANNQIQNLYNHSQIKADKFWRENEAYLPANLVETFRSNLILQLD</sequence>
<dbReference type="HOGENOM" id="CLU_767692_0_0_1"/>
<dbReference type="RefSeq" id="XP_006956902.1">
    <property type="nucleotide sequence ID" value="XM_006956840.1"/>
</dbReference>
<keyword evidence="1" id="KW-0175">Coiled coil</keyword>
<keyword evidence="3" id="KW-1185">Reference proteome</keyword>
<dbReference type="GeneID" id="18472821"/>